<comment type="subcellular location">
    <subcellularLocation>
        <location evidence="1 10">Nucleus</location>
    </subcellularLocation>
</comment>
<dbReference type="Gene3D" id="6.10.140.1520">
    <property type="match status" value="1"/>
</dbReference>
<keyword evidence="12" id="KW-1185">Reference proteome</keyword>
<dbReference type="Pfam" id="PF05983">
    <property type="entry name" value="Med7"/>
    <property type="match status" value="1"/>
</dbReference>
<evidence type="ECO:0000256" key="10">
    <source>
        <dbReference type="RuleBase" id="RU364060"/>
    </source>
</evidence>
<evidence type="ECO:0000256" key="4">
    <source>
        <dbReference type="ARBA" id="ARBA00020631"/>
    </source>
</evidence>
<keyword evidence="8 10" id="KW-0539">Nucleus</keyword>
<dbReference type="EMBL" id="NAJO01000046">
    <property type="protein sequence ID" value="OQN98402.1"/>
    <property type="molecule type" value="Genomic_DNA"/>
</dbReference>
<dbReference type="STRING" id="1507870.A0A1V8SGX0"/>
<dbReference type="InterPro" id="IPR037212">
    <property type="entry name" value="Med7/Med21-like"/>
</dbReference>
<dbReference type="PANTHER" id="PTHR21428:SF11">
    <property type="entry name" value="MEDIATOR OF RNA POLYMERASE II TRANSCRIPTION SUBUNIT 7"/>
    <property type="match status" value="1"/>
</dbReference>
<reference evidence="12" key="1">
    <citation type="submission" date="2017-03" db="EMBL/GenBank/DDBJ databases">
        <title>Genomes of endolithic fungi from Antarctica.</title>
        <authorList>
            <person name="Coleine C."/>
            <person name="Masonjones S."/>
            <person name="Stajich J.E."/>
        </authorList>
    </citation>
    <scope>NUCLEOTIDE SEQUENCE [LARGE SCALE GENOMIC DNA]</scope>
    <source>
        <strain evidence="12">CCFEE 5527</strain>
    </source>
</reference>
<dbReference type="AlphaFoldDB" id="A0A1V8SGX0"/>
<dbReference type="GO" id="GO:0006357">
    <property type="term" value="P:regulation of transcription by RNA polymerase II"/>
    <property type="evidence" value="ECO:0007669"/>
    <property type="project" value="InterPro"/>
</dbReference>
<evidence type="ECO:0000256" key="7">
    <source>
        <dbReference type="ARBA" id="ARBA00023163"/>
    </source>
</evidence>
<dbReference type="InterPro" id="IPR044888">
    <property type="entry name" value="Mediatior_Med7_sf"/>
</dbReference>
<evidence type="ECO:0000256" key="8">
    <source>
        <dbReference type="ARBA" id="ARBA00023242"/>
    </source>
</evidence>
<evidence type="ECO:0000256" key="6">
    <source>
        <dbReference type="ARBA" id="ARBA00023159"/>
    </source>
</evidence>
<dbReference type="FunCoup" id="A0A1V8SGX0">
    <property type="interactions" value="1326"/>
</dbReference>
<evidence type="ECO:0000313" key="12">
    <source>
        <dbReference type="Proteomes" id="UP000192596"/>
    </source>
</evidence>
<dbReference type="PANTHER" id="PTHR21428">
    <property type="entry name" value="MEDIATOR OF RNA POLYMERASE II TRANSCRIPTION SUBUNIT 7"/>
    <property type="match status" value="1"/>
</dbReference>
<comment type="similarity">
    <text evidence="2 10">Belongs to the Mediator complex subunit 7 family.</text>
</comment>
<dbReference type="Proteomes" id="UP000192596">
    <property type="component" value="Unassembled WGS sequence"/>
</dbReference>
<comment type="function">
    <text evidence="9">Component of the Mediator complex, a coactivator involved in the regulated transcription of nearly all RNA polymerase II-dependent genes. Mediator functions as a bridge to convey information from gene-specific regulatory proteins to the basal RNA polymerase II transcription machinery. Mediator is recruited to promoters by direct interactions with regulatory proteins and serves as a scaffold for the assembly of a functional preinitiation complex with RNA polymerase II and the general transcription factors.</text>
</comment>
<dbReference type="InParanoid" id="A0A1V8SGX0"/>
<evidence type="ECO:0000256" key="9">
    <source>
        <dbReference type="ARBA" id="ARBA00025687"/>
    </source>
</evidence>
<dbReference type="GO" id="GO:0003712">
    <property type="term" value="F:transcription coregulator activity"/>
    <property type="evidence" value="ECO:0007669"/>
    <property type="project" value="InterPro"/>
</dbReference>
<dbReference type="Gene3D" id="6.10.140.200">
    <property type="match status" value="1"/>
</dbReference>
<accession>A0A1V8SGX0</accession>
<evidence type="ECO:0000313" key="11">
    <source>
        <dbReference type="EMBL" id="OQN98402.1"/>
    </source>
</evidence>
<dbReference type="InterPro" id="IPR009244">
    <property type="entry name" value="Mediatior_Med7"/>
</dbReference>
<comment type="subunit">
    <text evidence="3 10">Component of the Mediator complex.</text>
</comment>
<dbReference type="SUPFAM" id="SSF140718">
    <property type="entry name" value="Mediator hinge subcomplex-like"/>
    <property type="match status" value="1"/>
</dbReference>
<sequence length="250" mass="28122">MVEQQAPKHFYPAPPFFYTQFTQSNLTQLSEIRREQSQNTRDGDVVGLATLDITLIPQELRYLIPPEPPANGKARAFNTEVGLDIPPQTLADHNVDSLVPDTPETRNNPQPYLISLARSTLTTFLALAGVLSEDPTQYAEKIEDLRMLLYNMHELINQYRPHQARETLILMMEERVERLRGEIRDIGEARVKVEGMLRGMAEVGEQQGDVGVIGINGERPAGVVKDDARREKQSAAWKALQAMESTDDVT</sequence>
<dbReference type="GO" id="GO:0016592">
    <property type="term" value="C:mediator complex"/>
    <property type="evidence" value="ECO:0007669"/>
    <property type="project" value="InterPro"/>
</dbReference>
<evidence type="ECO:0000256" key="3">
    <source>
        <dbReference type="ARBA" id="ARBA00011837"/>
    </source>
</evidence>
<dbReference type="OrthoDB" id="10253553at2759"/>
<keyword evidence="5 10" id="KW-0805">Transcription regulation</keyword>
<protein>
    <recommendedName>
        <fullName evidence="4 10">Mediator of RNA polymerase II transcription subunit 7</fullName>
    </recommendedName>
</protein>
<keyword evidence="6 10" id="KW-0010">Activator</keyword>
<evidence type="ECO:0000256" key="1">
    <source>
        <dbReference type="ARBA" id="ARBA00004123"/>
    </source>
</evidence>
<evidence type="ECO:0000256" key="2">
    <source>
        <dbReference type="ARBA" id="ARBA00009994"/>
    </source>
</evidence>
<organism evidence="11 12">
    <name type="scientific">Cryoendolithus antarcticus</name>
    <dbReference type="NCBI Taxonomy" id="1507870"/>
    <lineage>
        <taxon>Eukaryota</taxon>
        <taxon>Fungi</taxon>
        <taxon>Dikarya</taxon>
        <taxon>Ascomycota</taxon>
        <taxon>Pezizomycotina</taxon>
        <taxon>Dothideomycetes</taxon>
        <taxon>Dothideomycetidae</taxon>
        <taxon>Cladosporiales</taxon>
        <taxon>Cladosporiaceae</taxon>
        <taxon>Cryoendolithus</taxon>
    </lineage>
</organism>
<comment type="caution">
    <text evidence="11">The sequence shown here is derived from an EMBL/GenBank/DDBJ whole genome shotgun (WGS) entry which is preliminary data.</text>
</comment>
<keyword evidence="7 10" id="KW-0804">Transcription</keyword>
<name>A0A1V8SGX0_9PEZI</name>
<gene>
    <name evidence="11" type="ORF">B0A48_15670</name>
</gene>
<proteinExistence type="inferred from homology"/>
<evidence type="ECO:0000256" key="5">
    <source>
        <dbReference type="ARBA" id="ARBA00023015"/>
    </source>
</evidence>
<dbReference type="GO" id="GO:0070847">
    <property type="term" value="C:core mediator complex"/>
    <property type="evidence" value="ECO:0007669"/>
    <property type="project" value="TreeGrafter"/>
</dbReference>